<feature type="non-terminal residue" evidence="1">
    <location>
        <position position="1"/>
    </location>
</feature>
<gene>
    <name evidence="1" type="ORF">IPOD504_LOCUS14426</name>
</gene>
<proteinExistence type="predicted"/>
<dbReference type="Proteomes" id="UP000837857">
    <property type="component" value="Chromosome 5"/>
</dbReference>
<name>A0ABN8IZZ5_9NEOP</name>
<keyword evidence="2" id="KW-1185">Reference proteome</keyword>
<sequence>MHRRFEEKTLFIRKRGTIKEYNIFKAKKQVLYQHRHPHASATSSAFVYWWNRAHRRVPESNTNKSIIKVTKTEVRRTVLFVWREVGGTHTGEGEAVLARPASLPLRGALCGRTLDRHPRAAGTPSPKASVCALTGTNHPGLYTRTLSSSAVYTRGVDELY</sequence>
<evidence type="ECO:0000313" key="1">
    <source>
        <dbReference type="EMBL" id="CAH2068582.1"/>
    </source>
</evidence>
<dbReference type="EMBL" id="OW152817">
    <property type="protein sequence ID" value="CAH2068582.1"/>
    <property type="molecule type" value="Genomic_DNA"/>
</dbReference>
<accession>A0ABN8IZZ5</accession>
<organism evidence="1 2">
    <name type="scientific">Iphiclides podalirius</name>
    <name type="common">scarce swallowtail</name>
    <dbReference type="NCBI Taxonomy" id="110791"/>
    <lineage>
        <taxon>Eukaryota</taxon>
        <taxon>Metazoa</taxon>
        <taxon>Ecdysozoa</taxon>
        <taxon>Arthropoda</taxon>
        <taxon>Hexapoda</taxon>
        <taxon>Insecta</taxon>
        <taxon>Pterygota</taxon>
        <taxon>Neoptera</taxon>
        <taxon>Endopterygota</taxon>
        <taxon>Lepidoptera</taxon>
        <taxon>Glossata</taxon>
        <taxon>Ditrysia</taxon>
        <taxon>Papilionoidea</taxon>
        <taxon>Papilionidae</taxon>
        <taxon>Papilioninae</taxon>
        <taxon>Iphiclides</taxon>
    </lineage>
</organism>
<evidence type="ECO:0000313" key="2">
    <source>
        <dbReference type="Proteomes" id="UP000837857"/>
    </source>
</evidence>
<protein>
    <submittedName>
        <fullName evidence="1">Uncharacterized protein</fullName>
    </submittedName>
</protein>
<reference evidence="1" key="1">
    <citation type="submission" date="2022-03" db="EMBL/GenBank/DDBJ databases">
        <authorList>
            <person name="Martin H S."/>
        </authorList>
    </citation>
    <scope>NUCLEOTIDE SEQUENCE</scope>
</reference>